<evidence type="ECO:0000259" key="5">
    <source>
        <dbReference type="Pfam" id="PF03241"/>
    </source>
</evidence>
<dbReference type="SUPFAM" id="SSF56645">
    <property type="entry name" value="Acyl-CoA dehydrogenase NM domain-like"/>
    <property type="match status" value="1"/>
</dbReference>
<dbReference type="InterPro" id="IPR004925">
    <property type="entry name" value="HpaB/PvcC/4-BUDH"/>
</dbReference>
<evidence type="ECO:0000256" key="1">
    <source>
        <dbReference type="ARBA" id="ARBA00022630"/>
    </source>
</evidence>
<dbReference type="Pfam" id="PF11794">
    <property type="entry name" value="HpaB_N"/>
    <property type="match status" value="1"/>
</dbReference>
<dbReference type="SUPFAM" id="SSF47203">
    <property type="entry name" value="Acyl-CoA dehydrogenase C-terminal domain-like"/>
    <property type="match status" value="1"/>
</dbReference>
<accession>A0A511VHI3</accession>
<dbReference type="Gene3D" id="2.40.110.10">
    <property type="entry name" value="Butyryl-CoA Dehydrogenase, subunit A, domain 2"/>
    <property type="match status" value="1"/>
</dbReference>
<dbReference type="InterPro" id="IPR046373">
    <property type="entry name" value="Acyl-CoA_Oxase/DH_mid-dom_sf"/>
</dbReference>
<feature type="domain" description="HpaB/PvcC/4-BUDH N-terminal" evidence="6">
    <location>
        <begin position="7"/>
        <end position="269"/>
    </location>
</feature>
<keyword evidence="1" id="KW-0285">Flavoprotein</keyword>
<dbReference type="Pfam" id="PF03241">
    <property type="entry name" value="HpaB"/>
    <property type="match status" value="1"/>
</dbReference>
<dbReference type="InterPro" id="IPR024674">
    <property type="entry name" value="HpaB/PvcC/4-BUDH_N"/>
</dbReference>
<dbReference type="GO" id="GO:0016627">
    <property type="term" value="F:oxidoreductase activity, acting on the CH-CH group of donors"/>
    <property type="evidence" value="ECO:0007669"/>
    <property type="project" value="InterPro"/>
</dbReference>
<organism evidence="7 8">
    <name type="scientific">Aneurinibacillus danicus</name>
    <dbReference type="NCBI Taxonomy" id="267746"/>
    <lineage>
        <taxon>Bacteria</taxon>
        <taxon>Bacillati</taxon>
        <taxon>Bacillota</taxon>
        <taxon>Bacilli</taxon>
        <taxon>Bacillales</taxon>
        <taxon>Paenibacillaceae</taxon>
        <taxon>Aneurinibacillus group</taxon>
        <taxon>Aneurinibacillus</taxon>
    </lineage>
</organism>
<evidence type="ECO:0000259" key="6">
    <source>
        <dbReference type="Pfam" id="PF11794"/>
    </source>
</evidence>
<evidence type="ECO:0000256" key="2">
    <source>
        <dbReference type="ARBA" id="ARBA00022827"/>
    </source>
</evidence>
<dbReference type="PANTHER" id="PTHR36117">
    <property type="entry name" value="4-HYDROXYPHENYLACETATE 3-MONOOXYGENASE-RELATED"/>
    <property type="match status" value="1"/>
</dbReference>
<proteinExistence type="predicted"/>
<gene>
    <name evidence="7" type="ORF">ADA01nite_41020</name>
</gene>
<dbReference type="OrthoDB" id="9785230at2"/>
<feature type="binding site" evidence="4">
    <location>
        <position position="191"/>
    </location>
    <ligand>
        <name>FAD</name>
        <dbReference type="ChEBI" id="CHEBI:57692"/>
    </ligand>
</feature>
<dbReference type="PANTHER" id="PTHR36117:SF3">
    <property type="entry name" value="4-HYDROXYPHENYLACETATE 3-MONOOXYGENASE-RELATED"/>
    <property type="match status" value="1"/>
</dbReference>
<evidence type="ECO:0000256" key="3">
    <source>
        <dbReference type="ARBA" id="ARBA00023002"/>
    </source>
</evidence>
<sequence>MSMKLMTGKDYVLSLKEYNPDIQVKGKKVKSVADEPLFKPGINAIAVTYELAHQKKHQDIMLATLEDGTKVNRLNALDFSTDDLLKKLEMTRLICKWTGCGQRYLMHDALGALAEITATMDADKNTDYFSVFKDYLLHVQKHDLTCATAVTDAKGDRSKRPHEQADPNLYVHVVEKNQKGIIVRGAKANITGAPYVHEFIVLPTRAMQKEDVDYAVSFAVPVDAPGLKIIAKPAGRPEDTEAPFSSNFGQSTALVIFNDVFIPWDRVFLCGEWEYAGKLAEAFANHHRHSCIGARAGLGDMIIGASALMAEYNGLPHTDVPHIRRSMGELIRITEGFYATGVAASVYGHKTVAGNFVPDSVQSNIGKLMLAEQVYDIFRIAHEISGGIVATAPTPEDIAIPEAGELIDRYLVGKHGVTAEERIKMARFIEDLTASKEGGFYSIISLHGGGSPEAMRMSAVRNYDFESQKEHILHKLACFAKLEGTCKGCETCVNDELCEQECESAIAIEDH</sequence>
<protein>
    <submittedName>
        <fullName evidence="7">4-hydroxybutyryl-CoA dehydratase</fullName>
    </submittedName>
</protein>
<feature type="domain" description="HpaB/PvcC/4-BUDH C-terminal" evidence="5">
    <location>
        <begin position="276"/>
        <end position="471"/>
    </location>
</feature>
<name>A0A511VHI3_9BACL</name>
<reference evidence="7 8" key="1">
    <citation type="submission" date="2019-07" db="EMBL/GenBank/DDBJ databases">
        <title>Whole genome shotgun sequence of Aneurinibacillus danicus NBRC 102444.</title>
        <authorList>
            <person name="Hosoyama A."/>
            <person name="Uohara A."/>
            <person name="Ohji S."/>
            <person name="Ichikawa N."/>
        </authorList>
    </citation>
    <scope>NUCLEOTIDE SEQUENCE [LARGE SCALE GENOMIC DNA]</scope>
    <source>
        <strain evidence="7 8">NBRC 102444</strain>
    </source>
</reference>
<dbReference type="InterPro" id="IPR024719">
    <property type="entry name" value="HpaB/PvcC/4-BUDH_C"/>
</dbReference>
<keyword evidence="2 4" id="KW-0274">FAD</keyword>
<evidence type="ECO:0000313" key="7">
    <source>
        <dbReference type="EMBL" id="GEN36642.1"/>
    </source>
</evidence>
<dbReference type="PIRSF" id="PIRSF000331">
    <property type="entry name" value="HpaA_HpaB"/>
    <property type="match status" value="1"/>
</dbReference>
<evidence type="ECO:0000313" key="8">
    <source>
        <dbReference type="Proteomes" id="UP000321157"/>
    </source>
</evidence>
<dbReference type="InterPro" id="IPR036250">
    <property type="entry name" value="AcylCo_DH-like_C"/>
</dbReference>
<keyword evidence="3" id="KW-0560">Oxidoreductase</keyword>
<dbReference type="Gene3D" id="1.10.3140.10">
    <property type="entry name" value="4-hydroxybutyryl-coa dehydratase, domain 1"/>
    <property type="match status" value="1"/>
</dbReference>
<dbReference type="Proteomes" id="UP000321157">
    <property type="component" value="Unassembled WGS sequence"/>
</dbReference>
<comment type="caution">
    <text evidence="7">The sequence shown here is derived from an EMBL/GenBank/DDBJ whole genome shotgun (WGS) entry which is preliminary data.</text>
</comment>
<dbReference type="EMBL" id="BJXX01000208">
    <property type="protein sequence ID" value="GEN36642.1"/>
    <property type="molecule type" value="Genomic_DNA"/>
</dbReference>
<dbReference type="AlphaFoldDB" id="A0A511VHI3"/>
<dbReference type="InterPro" id="IPR009100">
    <property type="entry name" value="AcylCoA_DH/oxidase_NM_dom_sf"/>
</dbReference>
<keyword evidence="8" id="KW-1185">Reference proteome</keyword>
<evidence type="ECO:0000256" key="4">
    <source>
        <dbReference type="PIRSR" id="PIRSR000331-2"/>
    </source>
</evidence>
<dbReference type="Gene3D" id="1.20.140.10">
    <property type="entry name" value="Butyryl-CoA Dehydrogenase, subunit A, domain 3"/>
    <property type="match status" value="1"/>
</dbReference>